<sequence>MGQAAETLEPRVYVACLAAYNAGRLHGAWIAVDEDAQALHAAVAAMLAASPEPGAEEWAIHDHEGFGGVEVGEFAGLERVAAIAGFVRAQGRLGALVLEHLGGELDAAAEALEDQYRGEYASLADCFQALTEETVEFPEALRLYIDYEAMARDAVAGGEVFTLETAHDAVHVFWAR</sequence>
<dbReference type="KEGG" id="cfh:C1707_15480"/>
<organism evidence="2 3">
    <name type="scientific">Caulobacter flavus</name>
    <dbReference type="NCBI Taxonomy" id="1679497"/>
    <lineage>
        <taxon>Bacteria</taxon>
        <taxon>Pseudomonadati</taxon>
        <taxon>Pseudomonadota</taxon>
        <taxon>Alphaproteobacteria</taxon>
        <taxon>Caulobacterales</taxon>
        <taxon>Caulobacteraceae</taxon>
        <taxon>Caulobacter</taxon>
    </lineage>
</organism>
<dbReference type="InterPro" id="IPR009899">
    <property type="entry name" value="ArdA"/>
</dbReference>
<dbReference type="InterPro" id="IPR041893">
    <property type="entry name" value="ArdA_dom3"/>
</dbReference>
<evidence type="ECO:0000313" key="2">
    <source>
        <dbReference type="EMBL" id="PLR18450.1"/>
    </source>
</evidence>
<evidence type="ECO:0000313" key="4">
    <source>
        <dbReference type="Proteomes" id="UP000281192"/>
    </source>
</evidence>
<evidence type="ECO:0000313" key="3">
    <source>
        <dbReference type="Proteomes" id="UP000234483"/>
    </source>
</evidence>
<keyword evidence="4" id="KW-1185">Reference proteome</keyword>
<dbReference type="EMBL" id="PJRQ01000011">
    <property type="protein sequence ID" value="PLR18450.1"/>
    <property type="molecule type" value="Genomic_DNA"/>
</dbReference>
<dbReference type="Proteomes" id="UP000281192">
    <property type="component" value="Chromosome"/>
</dbReference>
<dbReference type="RefSeq" id="WP_101712255.1">
    <property type="nucleotide sequence ID" value="NZ_CP026100.1"/>
</dbReference>
<reference evidence="1 4" key="2">
    <citation type="submission" date="2018-01" db="EMBL/GenBank/DDBJ databases">
        <title>Complete genome sequence of Caulobacter flavus RHGG3.</title>
        <authorList>
            <person name="Yang E."/>
        </authorList>
    </citation>
    <scope>NUCLEOTIDE SEQUENCE [LARGE SCALE GENOMIC DNA]</scope>
    <source>
        <strain evidence="1 4">RHGG3</strain>
    </source>
</reference>
<evidence type="ECO:0000313" key="1">
    <source>
        <dbReference type="EMBL" id="AYV49604.1"/>
    </source>
</evidence>
<dbReference type="Proteomes" id="UP000234483">
    <property type="component" value="Unassembled WGS sequence"/>
</dbReference>
<dbReference type="Pfam" id="PF07275">
    <property type="entry name" value="ArdA"/>
    <property type="match status" value="1"/>
</dbReference>
<proteinExistence type="predicted"/>
<gene>
    <name evidence="1" type="ORF">C1707_15480</name>
    <name evidence="2" type="ORF">CFHF_06480</name>
</gene>
<protein>
    <submittedName>
        <fullName evidence="2">Antirestriction protein ArdA</fullName>
    </submittedName>
</protein>
<dbReference type="OrthoDB" id="944647at2"/>
<reference evidence="2 3" key="1">
    <citation type="submission" date="2017-12" db="EMBL/GenBank/DDBJ databases">
        <title>The genome sequence of Caulobacter flavus CGMCC1 15093.</title>
        <authorList>
            <person name="Gao J."/>
            <person name="Mao X."/>
            <person name="Sun J."/>
        </authorList>
    </citation>
    <scope>NUCLEOTIDE SEQUENCE [LARGE SCALE GENOMIC DNA]</scope>
    <source>
        <strain evidence="2 3">CGMCC1 15093</strain>
    </source>
</reference>
<accession>A0A2N5CXA4</accession>
<dbReference type="Gene3D" id="3.10.20.480">
    <property type="entry name" value="Antirestriction protein ArdA, domain 1"/>
    <property type="match status" value="1"/>
</dbReference>
<dbReference type="AlphaFoldDB" id="A0A2N5CXA4"/>
<dbReference type="InterPro" id="IPR041895">
    <property type="entry name" value="ArdA_dom1"/>
</dbReference>
<dbReference type="Gene3D" id="1.10.10.1190">
    <property type="entry name" value="Antirestriction protein ArdA, domain 3"/>
    <property type="match status" value="1"/>
</dbReference>
<dbReference type="EMBL" id="CP026100">
    <property type="protein sequence ID" value="AYV49604.1"/>
    <property type="molecule type" value="Genomic_DNA"/>
</dbReference>
<name>A0A2N5CXA4_9CAUL</name>